<keyword evidence="4" id="KW-0460">Magnesium</keyword>
<dbReference type="InterPro" id="IPR015797">
    <property type="entry name" value="NUDIX_hydrolase-like_dom_sf"/>
</dbReference>
<dbReference type="InParanoid" id="A0A5Q0BNA3"/>
<dbReference type="GO" id="GO:0017111">
    <property type="term" value="F:ribonucleoside triphosphate phosphatase activity"/>
    <property type="evidence" value="ECO:0007669"/>
    <property type="project" value="InterPro"/>
</dbReference>
<dbReference type="FunCoup" id="A0A5Q0BNA3">
    <property type="interactions" value="29"/>
</dbReference>
<evidence type="ECO:0000259" key="5">
    <source>
        <dbReference type="PROSITE" id="PS51462"/>
    </source>
</evidence>
<organism evidence="6 7">
    <name type="scientific">Candidatus Methylospira mobilis</name>
    <dbReference type="NCBI Taxonomy" id="1808979"/>
    <lineage>
        <taxon>Bacteria</taxon>
        <taxon>Pseudomonadati</taxon>
        <taxon>Pseudomonadota</taxon>
        <taxon>Gammaproteobacteria</taxon>
        <taxon>Methylococcales</taxon>
        <taxon>Methylococcaceae</taxon>
        <taxon>Candidatus Methylospira</taxon>
    </lineage>
</organism>
<dbReference type="EC" id="3.6.1.-" evidence="4"/>
<dbReference type="KEGG" id="mmob:F6R98_20200"/>
<evidence type="ECO:0000256" key="3">
    <source>
        <dbReference type="ARBA" id="ARBA00015552"/>
    </source>
</evidence>
<evidence type="ECO:0000256" key="4">
    <source>
        <dbReference type="RuleBase" id="RU364043"/>
    </source>
</evidence>
<gene>
    <name evidence="4" type="primary">nudJ</name>
    <name evidence="6" type="ORF">F6R98_20200</name>
</gene>
<dbReference type="Proteomes" id="UP000325755">
    <property type="component" value="Chromosome"/>
</dbReference>
<dbReference type="SUPFAM" id="SSF55811">
    <property type="entry name" value="Nudix"/>
    <property type="match status" value="1"/>
</dbReference>
<name>A0A5Q0BNA3_9GAMM</name>
<comment type="similarity">
    <text evidence="1 4">Belongs to the Nudix hydrolase family. NudJ subfamily.</text>
</comment>
<protein>
    <recommendedName>
        <fullName evidence="3 4">Phosphatase NudJ</fullName>
        <ecNumber evidence="4">3.6.1.-</ecNumber>
    </recommendedName>
</protein>
<evidence type="ECO:0000313" key="6">
    <source>
        <dbReference type="EMBL" id="QFY45220.1"/>
    </source>
</evidence>
<dbReference type="Gene3D" id="3.90.79.10">
    <property type="entry name" value="Nucleoside Triphosphate Pyrophosphohydrolase"/>
    <property type="match status" value="1"/>
</dbReference>
<keyword evidence="4 6" id="KW-0378">Hydrolase</keyword>
<dbReference type="CDD" id="cd03675">
    <property type="entry name" value="NUDIX_Hydrolase"/>
    <property type="match status" value="1"/>
</dbReference>
<accession>A0A5Q0BNA3</accession>
<comment type="cofactor">
    <cofactor evidence="4">
        <name>Mg(2+)</name>
        <dbReference type="ChEBI" id="CHEBI:18420"/>
    </cofactor>
</comment>
<dbReference type="EMBL" id="CP044205">
    <property type="protein sequence ID" value="QFY45220.1"/>
    <property type="molecule type" value="Genomic_DNA"/>
</dbReference>
<sequence length="158" mass="17527">MLDISIQGRPRVTVAAIIERQGLFLMVEERNAAGELVINQPAGHVEMNESLVEAVIRETLEETAWHFIPEFLVGVYLWKHPRADTSFLRVCFAGRAADHDPARALDDGIEQAVWLSHAALLERSARLRSPLVLDTISDYLSGERYPLSVLKPPTGSAA</sequence>
<dbReference type="GO" id="GO:0004787">
    <property type="term" value="F:thiamine diphosphate phosphatase activity"/>
    <property type="evidence" value="ECO:0007669"/>
    <property type="project" value="InterPro"/>
</dbReference>
<evidence type="ECO:0000256" key="1">
    <source>
        <dbReference type="ARBA" id="ARBA00007608"/>
    </source>
</evidence>
<dbReference type="InterPro" id="IPR000086">
    <property type="entry name" value="NUDIX_hydrolase_dom"/>
</dbReference>
<dbReference type="PANTHER" id="PTHR43736">
    <property type="entry name" value="ADP-RIBOSE PYROPHOSPHATASE"/>
    <property type="match status" value="1"/>
</dbReference>
<keyword evidence="7" id="KW-1185">Reference proteome</keyword>
<dbReference type="PANTHER" id="PTHR43736:SF1">
    <property type="entry name" value="DIHYDRONEOPTERIN TRIPHOSPHATE DIPHOSPHATASE"/>
    <property type="match status" value="1"/>
</dbReference>
<dbReference type="AlphaFoldDB" id="A0A5Q0BNA3"/>
<evidence type="ECO:0000313" key="7">
    <source>
        <dbReference type="Proteomes" id="UP000325755"/>
    </source>
</evidence>
<feature type="domain" description="Nudix hydrolase" evidence="5">
    <location>
        <begin position="8"/>
        <end position="140"/>
    </location>
</feature>
<proteinExistence type="inferred from homology"/>
<dbReference type="OrthoDB" id="8594221at2"/>
<dbReference type="PROSITE" id="PS51462">
    <property type="entry name" value="NUDIX"/>
    <property type="match status" value="1"/>
</dbReference>
<dbReference type="Pfam" id="PF00293">
    <property type="entry name" value="NUDIX"/>
    <property type="match status" value="1"/>
</dbReference>
<dbReference type="GO" id="GO:0017110">
    <property type="term" value="F:nucleoside diphosphate phosphatase activity"/>
    <property type="evidence" value="ECO:0007669"/>
    <property type="project" value="InterPro"/>
</dbReference>
<comment type="subunit">
    <text evidence="2 4">Monomer.</text>
</comment>
<dbReference type="InterPro" id="IPR033713">
    <property type="entry name" value="NudJ"/>
</dbReference>
<evidence type="ECO:0000256" key="2">
    <source>
        <dbReference type="ARBA" id="ARBA00011245"/>
    </source>
</evidence>
<reference evidence="6 7" key="1">
    <citation type="submission" date="2019-09" db="EMBL/GenBank/DDBJ databases">
        <title>Ecophysiology of the spiral-shaped methanotroph Methylospira mobilis as revealed by the complete genome sequence.</title>
        <authorList>
            <person name="Oshkin I.Y."/>
            <person name="Dedysh S.N."/>
            <person name="Miroshnikov K."/>
            <person name="Danilova O.V."/>
            <person name="Hakobyan A."/>
            <person name="Liesack W."/>
        </authorList>
    </citation>
    <scope>NUCLEOTIDE SEQUENCE [LARGE SCALE GENOMIC DNA]</scope>
    <source>
        <strain evidence="6 7">Shm1</strain>
    </source>
</reference>